<reference evidence="18 19" key="1">
    <citation type="submission" date="2020-10" db="EMBL/GenBank/DDBJ databases">
        <title>Trueperella pecoris sp. nov. isolated from bovine and porcine specimens.</title>
        <authorList>
            <person name="Schoenecker L."/>
            <person name="Schnydrig P."/>
            <person name="Brodard I."/>
            <person name="Thomann A."/>
            <person name="Hemphill A."/>
            <person name="Rodriguez-Campos S."/>
            <person name="Perreten V."/>
            <person name="Jores J."/>
            <person name="Kittl S."/>
        </authorList>
    </citation>
    <scope>NUCLEOTIDE SEQUENCE [LARGE SCALE GENOMIC DNA]</scope>
    <source>
        <strain evidence="18 19">15A0121</strain>
    </source>
</reference>
<dbReference type="GO" id="GO:0048029">
    <property type="term" value="F:monosaccharide binding"/>
    <property type="evidence" value="ECO:0007669"/>
    <property type="project" value="TreeGrafter"/>
</dbReference>
<gene>
    <name evidence="18" type="ORF">INS88_07135</name>
</gene>
<dbReference type="Proteomes" id="UP000595053">
    <property type="component" value="Chromosome"/>
</dbReference>
<dbReference type="Gene3D" id="3.40.50.450">
    <property type="match status" value="2"/>
</dbReference>
<keyword evidence="6" id="KW-0963">Cytoplasm</keyword>
<dbReference type="Pfam" id="PF00365">
    <property type="entry name" value="PFK"/>
    <property type="match status" value="2"/>
</dbReference>
<comment type="subcellular location">
    <subcellularLocation>
        <location evidence="3">Cytoplasm</location>
    </subcellularLocation>
</comment>
<dbReference type="EC" id="2.7.1.11" evidence="5"/>
<dbReference type="FunFam" id="3.40.50.460:FF:000007">
    <property type="entry name" value="ATP-dependent 6-phosphofructokinase"/>
    <property type="match status" value="1"/>
</dbReference>
<evidence type="ECO:0000313" key="18">
    <source>
        <dbReference type="EMBL" id="QOR45057.1"/>
    </source>
</evidence>
<comment type="function">
    <text evidence="2">Catalyzes the phosphorylation of D-fructose 6-phosphate to fructose 1,6-bisphosphate by ATP, the first committing step of glycolysis.</text>
</comment>
<keyword evidence="11 18" id="KW-0418">Kinase</keyword>
<evidence type="ECO:0000313" key="19">
    <source>
        <dbReference type="Proteomes" id="UP000595053"/>
    </source>
</evidence>
<dbReference type="InterPro" id="IPR022953">
    <property type="entry name" value="ATP_PFK"/>
</dbReference>
<dbReference type="GO" id="GO:0005524">
    <property type="term" value="F:ATP binding"/>
    <property type="evidence" value="ECO:0007669"/>
    <property type="project" value="UniProtKB-KW"/>
</dbReference>
<comment type="pathway">
    <text evidence="4">Carbohydrate degradation; glycolysis; D-glyceraldehyde 3-phosphate and glycerone phosphate from D-glucose: step 3/4.</text>
</comment>
<evidence type="ECO:0000256" key="12">
    <source>
        <dbReference type="ARBA" id="ARBA00022840"/>
    </source>
</evidence>
<dbReference type="AlphaFoldDB" id="A0A7M1QV72"/>
<evidence type="ECO:0000256" key="2">
    <source>
        <dbReference type="ARBA" id="ARBA00002659"/>
    </source>
</evidence>
<dbReference type="PROSITE" id="PS00433">
    <property type="entry name" value="PHOSPHOFRUCTOKINASE"/>
    <property type="match status" value="2"/>
</dbReference>
<evidence type="ECO:0000256" key="15">
    <source>
        <dbReference type="ARBA" id="ARBA00038478"/>
    </source>
</evidence>
<keyword evidence="19" id="KW-1185">Reference proteome</keyword>
<organism evidence="18 19">
    <name type="scientific">Trueperella pecoris</name>
    <dbReference type="NCBI Taxonomy" id="2733571"/>
    <lineage>
        <taxon>Bacteria</taxon>
        <taxon>Bacillati</taxon>
        <taxon>Actinomycetota</taxon>
        <taxon>Actinomycetes</taxon>
        <taxon>Actinomycetales</taxon>
        <taxon>Actinomycetaceae</taxon>
        <taxon>Trueperella</taxon>
    </lineage>
</organism>
<dbReference type="SUPFAM" id="SSF53784">
    <property type="entry name" value="Phosphofructokinase"/>
    <property type="match status" value="2"/>
</dbReference>
<keyword evidence="12" id="KW-0067">ATP-binding</keyword>
<evidence type="ECO:0000256" key="6">
    <source>
        <dbReference type="ARBA" id="ARBA00022490"/>
    </source>
</evidence>
<accession>A0A8A5U3M6</accession>
<evidence type="ECO:0000256" key="11">
    <source>
        <dbReference type="ARBA" id="ARBA00022777"/>
    </source>
</evidence>
<dbReference type="EMBL" id="CP063213">
    <property type="protein sequence ID" value="QOR45057.1"/>
    <property type="molecule type" value="Genomic_DNA"/>
</dbReference>
<name>A0A7M1QV72_9ACTO</name>
<dbReference type="InterPro" id="IPR009161">
    <property type="entry name" value="6-Pfructokinase_euk"/>
</dbReference>
<keyword evidence="10" id="KW-0547">Nucleotide-binding</keyword>
<dbReference type="PANTHER" id="PTHR13697:SF4">
    <property type="entry name" value="ATP-DEPENDENT 6-PHOSPHOFRUCTOKINASE"/>
    <property type="match status" value="1"/>
</dbReference>
<dbReference type="PANTHER" id="PTHR13697">
    <property type="entry name" value="PHOSPHOFRUCTOKINASE"/>
    <property type="match status" value="1"/>
</dbReference>
<evidence type="ECO:0000256" key="13">
    <source>
        <dbReference type="ARBA" id="ARBA00022842"/>
    </source>
</evidence>
<sequence length="768" mass="83905">MGRGALIKGELVVDNTETTPAVKIGILTSGGDAQGMNATVRAAVRTALQLGAQPYAFLEGWRGPVEGGSLIKKMNWSDVSATINKGGTAIGTARSDEFRERSGLKKAVYNFVSNGIDRLVIMGGDGTLTGADELRELWPELLAELVAEGKVSPEQSERHKKLMIAGVVGSIDNDLVGTDMTVGADSALTRIIEAIDAIAATAASHQRTFIIEVMGRRCGYLALMSAIAGGCDYMFIPERPPAEGWEDRLCKKLRLGRENGRRDSLIVIAEGATDRAGNPISAEQVRAAIKERMGEDPRITSLGHVQRGGTPSAYDRWMPTLLGYTAAWDMVHATQETDPVIIGTRRNKLVRLPMMEAIQNTRAVKKYLSEGDWENAVASRGNHYQEMIDLYQTLSSPTAPERPEDSKRIGIIHAGGLAPGMNPAARAAVKLGIDRGYTMLGVEGGFPGLLDGKIRELQWHDVEGWAEDGGAELGTRRTIPDLDQYYALGRAIENARLDGLIVIGGFKAYKMVYEMQKESSRYPAFKIPMVLVPASIDNNLPGSEFSIGADTTLNWNTETIDRIRQSASASRRCFVVETMGRKCGYLALMSALTTGAEQVYLYEDGITLSQLAADTAKMIRSFEDGRRLYLVVRNEDASEYYNADVLANIFEEEGGDLFDVRSVILGHAQQGGNPSPFDRTFAVRLINAAMKALACELDTGRHGSFHVGMVDGRIEAQPVAHMDELIDMDDRLPYEAWWHSLKEVLYVVSDPTAELTLDQLPIVIDLDE</sequence>
<dbReference type="UniPathway" id="UPA00109">
    <property type="reaction ID" value="UER00182"/>
</dbReference>
<keyword evidence="9" id="KW-0479">Metal-binding</keyword>
<evidence type="ECO:0000256" key="1">
    <source>
        <dbReference type="ARBA" id="ARBA00001946"/>
    </source>
</evidence>
<proteinExistence type="inferred from homology"/>
<dbReference type="InterPro" id="IPR035966">
    <property type="entry name" value="PKF_sf"/>
</dbReference>
<comment type="cofactor">
    <cofactor evidence="1">
        <name>Mg(2+)</name>
        <dbReference type="ChEBI" id="CHEBI:18420"/>
    </cofactor>
</comment>
<feature type="domain" description="Phosphofructokinase" evidence="17">
    <location>
        <begin position="408"/>
        <end position="693"/>
    </location>
</feature>
<evidence type="ECO:0000256" key="10">
    <source>
        <dbReference type="ARBA" id="ARBA00022741"/>
    </source>
</evidence>
<dbReference type="GO" id="GO:0016208">
    <property type="term" value="F:AMP binding"/>
    <property type="evidence" value="ECO:0007669"/>
    <property type="project" value="TreeGrafter"/>
</dbReference>
<evidence type="ECO:0000256" key="5">
    <source>
        <dbReference type="ARBA" id="ARBA00012055"/>
    </source>
</evidence>
<dbReference type="GO" id="GO:0070095">
    <property type="term" value="F:fructose-6-phosphate binding"/>
    <property type="evidence" value="ECO:0007669"/>
    <property type="project" value="TreeGrafter"/>
</dbReference>
<evidence type="ECO:0000256" key="9">
    <source>
        <dbReference type="ARBA" id="ARBA00022723"/>
    </source>
</evidence>
<keyword evidence="13" id="KW-0460">Magnesium</keyword>
<dbReference type="GO" id="GO:0042802">
    <property type="term" value="F:identical protein binding"/>
    <property type="evidence" value="ECO:0007669"/>
    <property type="project" value="TreeGrafter"/>
</dbReference>
<dbReference type="GO" id="GO:0005945">
    <property type="term" value="C:6-phosphofructokinase complex"/>
    <property type="evidence" value="ECO:0007669"/>
    <property type="project" value="TreeGrafter"/>
</dbReference>
<comment type="similarity">
    <text evidence="15">Belongs to the phosphofructokinase type A (PFKA) family.</text>
</comment>
<dbReference type="FunFam" id="3.40.50.460:FF:000008">
    <property type="entry name" value="ATP-dependent 6-phosphofructokinase"/>
    <property type="match status" value="1"/>
</dbReference>
<protein>
    <recommendedName>
        <fullName evidence="5">6-phosphofructokinase</fullName>
        <ecNumber evidence="5">2.7.1.11</ecNumber>
    </recommendedName>
</protein>
<dbReference type="InterPro" id="IPR000023">
    <property type="entry name" value="Phosphofructokinase_dom"/>
</dbReference>
<dbReference type="PRINTS" id="PR00476">
    <property type="entry name" value="PHFRCTKINASE"/>
</dbReference>
<dbReference type="GO" id="GO:0030388">
    <property type="term" value="P:fructose 1,6-bisphosphate metabolic process"/>
    <property type="evidence" value="ECO:0007669"/>
    <property type="project" value="TreeGrafter"/>
</dbReference>
<evidence type="ECO:0000259" key="17">
    <source>
        <dbReference type="Pfam" id="PF00365"/>
    </source>
</evidence>
<evidence type="ECO:0000256" key="3">
    <source>
        <dbReference type="ARBA" id="ARBA00004496"/>
    </source>
</evidence>
<evidence type="ECO:0000256" key="7">
    <source>
        <dbReference type="ARBA" id="ARBA00022533"/>
    </source>
</evidence>
<dbReference type="NCBIfam" id="TIGR02478">
    <property type="entry name" value="6PF1K_euk"/>
    <property type="match status" value="1"/>
</dbReference>
<evidence type="ECO:0000256" key="4">
    <source>
        <dbReference type="ARBA" id="ARBA00004679"/>
    </source>
</evidence>
<evidence type="ECO:0000256" key="16">
    <source>
        <dbReference type="ARBA" id="ARBA00048070"/>
    </source>
</evidence>
<dbReference type="InterPro" id="IPR015912">
    <property type="entry name" value="Phosphofructokinase_CS"/>
</dbReference>
<dbReference type="GO" id="GO:0006002">
    <property type="term" value="P:fructose 6-phosphate metabolic process"/>
    <property type="evidence" value="ECO:0007669"/>
    <property type="project" value="InterPro"/>
</dbReference>
<comment type="catalytic activity">
    <reaction evidence="16">
        <text>beta-D-fructose 6-phosphate + ATP = beta-D-fructose 1,6-bisphosphate + ADP + H(+)</text>
        <dbReference type="Rhea" id="RHEA:16109"/>
        <dbReference type="ChEBI" id="CHEBI:15378"/>
        <dbReference type="ChEBI" id="CHEBI:30616"/>
        <dbReference type="ChEBI" id="CHEBI:32966"/>
        <dbReference type="ChEBI" id="CHEBI:57634"/>
        <dbReference type="ChEBI" id="CHEBI:456216"/>
        <dbReference type="EC" id="2.7.1.11"/>
    </reaction>
</comment>
<evidence type="ECO:0000256" key="14">
    <source>
        <dbReference type="ARBA" id="ARBA00023152"/>
    </source>
</evidence>
<keyword evidence="8 18" id="KW-0808">Transferase</keyword>
<dbReference type="GO" id="GO:0046872">
    <property type="term" value="F:metal ion binding"/>
    <property type="evidence" value="ECO:0007669"/>
    <property type="project" value="UniProtKB-KW"/>
</dbReference>
<evidence type="ECO:0000256" key="8">
    <source>
        <dbReference type="ARBA" id="ARBA00022679"/>
    </source>
</evidence>
<keyword evidence="7" id="KW-0021">Allosteric enzyme</keyword>
<accession>A0A7M1QV72</accession>
<dbReference type="GO" id="GO:0061621">
    <property type="term" value="P:canonical glycolysis"/>
    <property type="evidence" value="ECO:0007669"/>
    <property type="project" value="TreeGrafter"/>
</dbReference>
<dbReference type="GO" id="GO:0003872">
    <property type="term" value="F:6-phosphofructokinase activity"/>
    <property type="evidence" value="ECO:0007669"/>
    <property type="project" value="UniProtKB-EC"/>
</dbReference>
<keyword evidence="14" id="KW-0324">Glycolysis</keyword>
<dbReference type="Gene3D" id="3.40.50.460">
    <property type="entry name" value="Phosphofructokinase domain"/>
    <property type="match status" value="2"/>
</dbReference>
<feature type="domain" description="Phosphofructokinase" evidence="17">
    <location>
        <begin position="23"/>
        <end position="327"/>
    </location>
</feature>